<dbReference type="Gene3D" id="3.30.40.10">
    <property type="entry name" value="Zinc/RING finger domain, C3HC4 (zinc finger)"/>
    <property type="match status" value="2"/>
</dbReference>
<feature type="domain" description="PHD-type" evidence="6">
    <location>
        <begin position="129"/>
        <end position="177"/>
    </location>
</feature>
<gene>
    <name evidence="8" type="ORF">CIRG_08744</name>
</gene>
<feature type="compositionally biased region" description="Low complexity" evidence="5">
    <location>
        <begin position="265"/>
        <end position="276"/>
    </location>
</feature>
<evidence type="ECO:0000256" key="1">
    <source>
        <dbReference type="ARBA" id="ARBA00022723"/>
    </source>
</evidence>
<dbReference type="InterPro" id="IPR047157">
    <property type="entry name" value="PHRF1/Atg35"/>
</dbReference>
<feature type="region of interest" description="Disordered" evidence="5">
    <location>
        <begin position="318"/>
        <end position="525"/>
    </location>
</feature>
<proteinExistence type="predicted"/>
<dbReference type="SUPFAM" id="SSF57850">
    <property type="entry name" value="RING/U-box"/>
    <property type="match status" value="1"/>
</dbReference>
<dbReference type="OrthoDB" id="8062037at2759"/>
<accession>A0A0J6YQ42</accession>
<dbReference type="Pfam" id="PF13639">
    <property type="entry name" value="zf-RING_2"/>
    <property type="match status" value="1"/>
</dbReference>
<dbReference type="InterPro" id="IPR001841">
    <property type="entry name" value="Znf_RING"/>
</dbReference>
<evidence type="ECO:0000259" key="7">
    <source>
        <dbReference type="PROSITE" id="PS50089"/>
    </source>
</evidence>
<feature type="compositionally biased region" description="Basic and acidic residues" evidence="5">
    <location>
        <begin position="355"/>
        <end position="371"/>
    </location>
</feature>
<dbReference type="InterPro" id="IPR013083">
    <property type="entry name" value="Znf_RING/FYVE/PHD"/>
</dbReference>
<dbReference type="InterPro" id="IPR011011">
    <property type="entry name" value="Znf_FYVE_PHD"/>
</dbReference>
<organism evidence="8 9">
    <name type="scientific">Coccidioides immitis RMSCC 2394</name>
    <dbReference type="NCBI Taxonomy" id="404692"/>
    <lineage>
        <taxon>Eukaryota</taxon>
        <taxon>Fungi</taxon>
        <taxon>Dikarya</taxon>
        <taxon>Ascomycota</taxon>
        <taxon>Pezizomycotina</taxon>
        <taxon>Eurotiomycetes</taxon>
        <taxon>Eurotiomycetidae</taxon>
        <taxon>Onygenales</taxon>
        <taxon>Onygenaceae</taxon>
        <taxon>Coccidioides</taxon>
    </lineage>
</organism>
<feature type="region of interest" description="Disordered" evidence="5">
    <location>
        <begin position="179"/>
        <end position="201"/>
    </location>
</feature>
<sequence>MSDTCIVCLGDLGEGASDPTLAVDSLPRPTSGDGIAEDVTALLSQTPDRESQYIAHLIPCGHNLHNECLKPWVERANSCPICRQKFNVVELAEHLGGSVISSYAVEDRVQVAEIDPTLIIDDLVEDSDSQPCPICGDDDNEDLLLLCDGCDTASHTYCVGLDSVPSGPWFCCHCEGHRPLQSEPSRPRNRSSRRTRADVRRTRTRNQIQALHWARVWQSVWDHLNLDLDFPFDDEQAADRIIQQRRREAANRREFRTWERRFRQPGRTPTTTRFRTNASDLLEIGRGWPSRPRQRVETPEPESIDEIRAWNAFERAREIQEVPNSNRRKRKSPTASPAEPEQPQPERRLKRPRTRRPEELAELLERGESSRAARPVNSAGSPSAESGPTFLQSLLKEVEDSSGPHRINGTLPNANVPCQCVDSTSPGPSSPALSPTSSNRSSPHPSSYTSPQLTNGPTTPISSTSDAALSSPEFSPSCSPARDAAGVDQTRLSRQLRRLQPRRDNNDSSSPSRLRSIESSPTRSELSLHVKSDLQKIVRAALKPHYRKHLVTKEEYTEINKRISRMLYEFAASKESGDPMDAESKARWAHIANNEVMKAVQRIQELKSNEASDSSGAASS</sequence>
<dbReference type="EMBL" id="DS028098">
    <property type="protein sequence ID" value="KMP09063.1"/>
    <property type="molecule type" value="Genomic_DNA"/>
</dbReference>
<feature type="compositionally biased region" description="Polar residues" evidence="5">
    <location>
        <begin position="452"/>
        <end position="478"/>
    </location>
</feature>
<protein>
    <recommendedName>
        <fullName evidence="10">PHD and RING finger domain-containing protein</fullName>
    </recommendedName>
</protein>
<keyword evidence="2 4" id="KW-0863">Zinc-finger</keyword>
<evidence type="ECO:0000259" key="6">
    <source>
        <dbReference type="PROSITE" id="PS50016"/>
    </source>
</evidence>
<feature type="compositionally biased region" description="Low complexity" evidence="5">
    <location>
        <begin position="423"/>
        <end position="451"/>
    </location>
</feature>
<reference evidence="9" key="1">
    <citation type="journal article" date="2010" name="Genome Res.">
        <title>Population genomic sequencing of Coccidioides fungi reveals recent hybridization and transposon control.</title>
        <authorList>
            <person name="Neafsey D.E."/>
            <person name="Barker B.M."/>
            <person name="Sharpton T.J."/>
            <person name="Stajich J.E."/>
            <person name="Park D.J."/>
            <person name="Whiston E."/>
            <person name="Hung C.-Y."/>
            <person name="McMahan C."/>
            <person name="White J."/>
            <person name="Sykes S."/>
            <person name="Heiman D."/>
            <person name="Young S."/>
            <person name="Zeng Q."/>
            <person name="Abouelleil A."/>
            <person name="Aftuck L."/>
            <person name="Bessette D."/>
            <person name="Brown A."/>
            <person name="FitzGerald M."/>
            <person name="Lui A."/>
            <person name="Macdonald J.P."/>
            <person name="Priest M."/>
            <person name="Orbach M.J."/>
            <person name="Galgiani J.N."/>
            <person name="Kirkland T.N."/>
            <person name="Cole G.T."/>
            <person name="Birren B.W."/>
            <person name="Henn M.R."/>
            <person name="Taylor J.W."/>
            <person name="Rounsley S.D."/>
        </authorList>
    </citation>
    <scope>NUCLEOTIDE SEQUENCE [LARGE SCALE GENOMIC DNA]</scope>
    <source>
        <strain evidence="9">RMSCC 2394</strain>
    </source>
</reference>
<dbReference type="Proteomes" id="UP000054565">
    <property type="component" value="Unassembled WGS sequence"/>
</dbReference>
<evidence type="ECO:0000313" key="9">
    <source>
        <dbReference type="Proteomes" id="UP000054565"/>
    </source>
</evidence>
<evidence type="ECO:0000256" key="4">
    <source>
        <dbReference type="PROSITE-ProRule" id="PRU00175"/>
    </source>
</evidence>
<dbReference type="AlphaFoldDB" id="A0A0J6YQ42"/>
<dbReference type="Pfam" id="PF00628">
    <property type="entry name" value="PHD"/>
    <property type="match status" value="1"/>
</dbReference>
<dbReference type="SMART" id="SM00249">
    <property type="entry name" value="PHD"/>
    <property type="match status" value="1"/>
</dbReference>
<dbReference type="GO" id="GO:0008270">
    <property type="term" value="F:zinc ion binding"/>
    <property type="evidence" value="ECO:0007669"/>
    <property type="project" value="UniProtKB-KW"/>
</dbReference>
<dbReference type="PANTHER" id="PTHR12618:SF20">
    <property type="entry name" value="PHD AND RING FINGER DOMAIN-CONTAINING PROTEIN 1"/>
    <property type="match status" value="1"/>
</dbReference>
<evidence type="ECO:0000256" key="5">
    <source>
        <dbReference type="SAM" id="MobiDB-lite"/>
    </source>
</evidence>
<feature type="region of interest" description="Disordered" evidence="5">
    <location>
        <begin position="263"/>
        <end position="303"/>
    </location>
</feature>
<keyword evidence="1" id="KW-0479">Metal-binding</keyword>
<dbReference type="PROSITE" id="PS50089">
    <property type="entry name" value="ZF_RING_2"/>
    <property type="match status" value="1"/>
</dbReference>
<evidence type="ECO:0000256" key="2">
    <source>
        <dbReference type="ARBA" id="ARBA00022771"/>
    </source>
</evidence>
<feature type="compositionally biased region" description="Low complexity" evidence="5">
    <location>
        <begin position="507"/>
        <end position="520"/>
    </location>
</feature>
<name>A0A0J6YQ42_COCIT</name>
<dbReference type="PROSITE" id="PS50016">
    <property type="entry name" value="ZF_PHD_2"/>
    <property type="match status" value="1"/>
</dbReference>
<dbReference type="InterPro" id="IPR001965">
    <property type="entry name" value="Znf_PHD"/>
</dbReference>
<dbReference type="SUPFAM" id="SSF57903">
    <property type="entry name" value="FYVE/PHD zinc finger"/>
    <property type="match status" value="1"/>
</dbReference>
<evidence type="ECO:0008006" key="10">
    <source>
        <dbReference type="Google" id="ProtNLM"/>
    </source>
</evidence>
<evidence type="ECO:0000313" key="8">
    <source>
        <dbReference type="EMBL" id="KMP09063.1"/>
    </source>
</evidence>
<dbReference type="PANTHER" id="PTHR12618">
    <property type="entry name" value="PHD AND RING FINGER DOMAIN-CONTAINING PROTEIN 1"/>
    <property type="match status" value="1"/>
</dbReference>
<feature type="domain" description="RING-type" evidence="7">
    <location>
        <begin position="5"/>
        <end position="83"/>
    </location>
</feature>
<keyword evidence="3" id="KW-0862">Zinc</keyword>
<dbReference type="InterPro" id="IPR019787">
    <property type="entry name" value="Znf_PHD-finger"/>
</dbReference>
<evidence type="ECO:0000256" key="3">
    <source>
        <dbReference type="ARBA" id="ARBA00022833"/>
    </source>
</evidence>
<dbReference type="STRING" id="404692.A0A0J6YQ42"/>
<dbReference type="SMART" id="SM00184">
    <property type="entry name" value="RING"/>
    <property type="match status" value="1"/>
</dbReference>
<feature type="compositionally biased region" description="Polar residues" evidence="5">
    <location>
        <begin position="378"/>
        <end position="392"/>
    </location>
</feature>